<keyword evidence="1" id="KW-0472">Membrane</keyword>
<organism evidence="2 3">
    <name type="scientific">Microbacterium allomyrinae</name>
    <dbReference type="NCBI Taxonomy" id="2830666"/>
    <lineage>
        <taxon>Bacteria</taxon>
        <taxon>Bacillati</taxon>
        <taxon>Actinomycetota</taxon>
        <taxon>Actinomycetes</taxon>
        <taxon>Micrococcales</taxon>
        <taxon>Microbacteriaceae</taxon>
        <taxon>Microbacterium</taxon>
    </lineage>
</organism>
<proteinExistence type="predicted"/>
<keyword evidence="1" id="KW-0812">Transmembrane</keyword>
<dbReference type="RefSeq" id="WP_229382576.1">
    <property type="nucleotide sequence ID" value="NZ_JAGTTN010000001.1"/>
</dbReference>
<evidence type="ECO:0000313" key="2">
    <source>
        <dbReference type="EMBL" id="MCC2030667.1"/>
    </source>
</evidence>
<feature type="transmembrane region" description="Helical" evidence="1">
    <location>
        <begin position="39"/>
        <end position="58"/>
    </location>
</feature>
<name>A0A9X1LRD0_9MICO</name>
<reference evidence="2" key="1">
    <citation type="submission" date="2021-04" db="EMBL/GenBank/DDBJ databases">
        <title>Microbacterium tenobrionis sp. nov. and Microbacterium allomyrinae sp. nov., isolated from larvae of Tenobrio molitor and Allomyrina dichotoma, respectively.</title>
        <authorList>
            <person name="Lee S.D."/>
        </authorList>
    </citation>
    <scope>NUCLEOTIDE SEQUENCE</scope>
    <source>
        <strain evidence="2">BWT-G7</strain>
    </source>
</reference>
<keyword evidence="3" id="KW-1185">Reference proteome</keyword>
<evidence type="ECO:0000313" key="3">
    <source>
        <dbReference type="Proteomes" id="UP001139354"/>
    </source>
</evidence>
<dbReference type="AlphaFoldDB" id="A0A9X1LRD0"/>
<evidence type="ECO:0000256" key="1">
    <source>
        <dbReference type="SAM" id="Phobius"/>
    </source>
</evidence>
<dbReference type="Pfam" id="PF14030">
    <property type="entry name" value="DUF4245"/>
    <property type="match status" value="1"/>
</dbReference>
<gene>
    <name evidence="2" type="ORF">KEC57_00540</name>
</gene>
<protein>
    <submittedName>
        <fullName evidence="2">DUF4245 family protein</fullName>
    </submittedName>
</protein>
<accession>A0A9X1LRD0</accession>
<dbReference type="Proteomes" id="UP001139354">
    <property type="component" value="Unassembled WGS sequence"/>
</dbReference>
<dbReference type="EMBL" id="JAGTTN010000001">
    <property type="protein sequence ID" value="MCC2030667.1"/>
    <property type="molecule type" value="Genomic_DNA"/>
</dbReference>
<keyword evidence="1" id="KW-1133">Transmembrane helix</keyword>
<dbReference type="InterPro" id="IPR025339">
    <property type="entry name" value="DUF4245"/>
</dbReference>
<comment type="caution">
    <text evidence="2">The sequence shown here is derived from an EMBL/GenBank/DDBJ whole genome shotgun (WGS) entry which is preliminary data.</text>
</comment>
<sequence length="216" mass="22934">MAQNPRIVAELGRPETPDETAARKAESSRIYRSSQNTRNLVAALLATLAVVVVIIFAVPRGTPPEREPIDVAAVAAGIAGAEGRTVIAPEMPEKDWLVNRAGIEGDGSVRAWTIVYAAADEDERSFLRVAQGFDADPAWAARMLSGASAEDTVTVDGIVWDRYELDASRTANITAALVTTAGPDTILIYGAADIPTLTETASTVTDQVIALREESE</sequence>